<dbReference type="GeneID" id="90036472"/>
<feature type="compositionally biased region" description="Polar residues" evidence="1">
    <location>
        <begin position="1"/>
        <end position="20"/>
    </location>
</feature>
<feature type="compositionally biased region" description="Polar residues" evidence="1">
    <location>
        <begin position="179"/>
        <end position="193"/>
    </location>
</feature>
<evidence type="ECO:0000313" key="3">
    <source>
        <dbReference type="Proteomes" id="UP001498771"/>
    </source>
</evidence>
<evidence type="ECO:0000256" key="1">
    <source>
        <dbReference type="SAM" id="MobiDB-lite"/>
    </source>
</evidence>
<feature type="region of interest" description="Disordered" evidence="1">
    <location>
        <begin position="1"/>
        <end position="193"/>
    </location>
</feature>
<dbReference type="EMBL" id="JBBJBU010000001">
    <property type="protein sequence ID" value="KAK7208093.1"/>
    <property type="molecule type" value="Genomic_DNA"/>
</dbReference>
<dbReference type="Proteomes" id="UP001498771">
    <property type="component" value="Unassembled WGS sequence"/>
</dbReference>
<sequence>MSSGGHKQSLSGGNGSSTPTGRPAPSPLQRSATSISASSFSTNSSSSNNISLSSLHNAPPMFQSISKKIPDRRGMDANGGPSSPSKSPSFGRTEILAVPTMSFKSQRGQPVNSPPTNVGFSQTSNSADDFSARLKQSRTMPVLSGSQGSVPQISNMGGLKPTNDDDDDSDFSSDEGETVSATRNGDSSAEKPTTQSYFSFLSSAKTAQEVSGIEETLEFFSWTDRESSRGLEKQIIKELQQVELGAVHTMIEPDLRRGSRLLEALDRGINECLDLEKKLGVYKTQLKSLEDDLSAIDLGVKSTKNTKASPTRPYKVSSLIDP</sequence>
<proteinExistence type="predicted"/>
<feature type="compositionally biased region" description="Low complexity" evidence="1">
    <location>
        <begin position="31"/>
        <end position="55"/>
    </location>
</feature>
<protein>
    <submittedName>
        <fullName evidence="2">Uncharacterized protein</fullName>
    </submittedName>
</protein>
<accession>A0ABR1FFQ8</accession>
<organism evidence="2 3">
    <name type="scientific">Myxozyma melibiosi</name>
    <dbReference type="NCBI Taxonomy" id="54550"/>
    <lineage>
        <taxon>Eukaryota</taxon>
        <taxon>Fungi</taxon>
        <taxon>Dikarya</taxon>
        <taxon>Ascomycota</taxon>
        <taxon>Saccharomycotina</taxon>
        <taxon>Lipomycetes</taxon>
        <taxon>Lipomycetales</taxon>
        <taxon>Lipomycetaceae</taxon>
        <taxon>Myxozyma</taxon>
    </lineage>
</organism>
<comment type="caution">
    <text evidence="2">The sequence shown here is derived from an EMBL/GenBank/DDBJ whole genome shotgun (WGS) entry which is preliminary data.</text>
</comment>
<feature type="compositionally biased region" description="Polar residues" evidence="1">
    <location>
        <begin position="144"/>
        <end position="155"/>
    </location>
</feature>
<feature type="region of interest" description="Disordered" evidence="1">
    <location>
        <begin position="303"/>
        <end position="322"/>
    </location>
</feature>
<feature type="compositionally biased region" description="Acidic residues" evidence="1">
    <location>
        <begin position="164"/>
        <end position="177"/>
    </location>
</feature>
<dbReference type="RefSeq" id="XP_064771126.1">
    <property type="nucleotide sequence ID" value="XM_064910960.1"/>
</dbReference>
<name>A0ABR1FFQ8_9ASCO</name>
<reference evidence="2 3" key="1">
    <citation type="submission" date="2024-03" db="EMBL/GenBank/DDBJ databases">
        <title>Genome-scale model development and genomic sequencing of the oleaginous clade Lipomyces.</title>
        <authorList>
            <consortium name="Lawrence Berkeley National Laboratory"/>
            <person name="Czajka J.J."/>
            <person name="Han Y."/>
            <person name="Kim J."/>
            <person name="Mondo S.J."/>
            <person name="Hofstad B.A."/>
            <person name="Robles A."/>
            <person name="Haridas S."/>
            <person name="Riley R."/>
            <person name="LaButti K."/>
            <person name="Pangilinan J."/>
            <person name="Andreopoulos W."/>
            <person name="Lipzen A."/>
            <person name="Yan J."/>
            <person name="Wang M."/>
            <person name="Ng V."/>
            <person name="Grigoriev I.V."/>
            <person name="Spatafora J.W."/>
            <person name="Magnuson J.K."/>
            <person name="Baker S.E."/>
            <person name="Pomraning K.R."/>
        </authorList>
    </citation>
    <scope>NUCLEOTIDE SEQUENCE [LARGE SCALE GENOMIC DNA]</scope>
    <source>
        <strain evidence="2 3">Phaff 52-87</strain>
    </source>
</reference>
<feature type="compositionally biased region" description="Polar residues" evidence="1">
    <location>
        <begin position="102"/>
        <end position="128"/>
    </location>
</feature>
<gene>
    <name evidence="2" type="ORF">BZA70DRAFT_265405</name>
</gene>
<keyword evidence="3" id="KW-1185">Reference proteome</keyword>
<evidence type="ECO:0000313" key="2">
    <source>
        <dbReference type="EMBL" id="KAK7208093.1"/>
    </source>
</evidence>